<reference evidence="4 5" key="1">
    <citation type="journal article" date="2013" name="Front. Microbiol.">
        <title>Comparative genomic analyses of the cyanobacterium, Lyngbya aestuarii BL J, a powerful hydrogen producer.</title>
        <authorList>
            <person name="Kothari A."/>
            <person name="Vaughn M."/>
            <person name="Garcia-Pichel F."/>
        </authorList>
    </citation>
    <scope>NUCLEOTIDE SEQUENCE [LARGE SCALE GENOMIC DNA]</scope>
    <source>
        <strain evidence="4 5">BL J</strain>
    </source>
</reference>
<dbReference type="CDD" id="cd00009">
    <property type="entry name" value="AAA"/>
    <property type="match status" value="1"/>
</dbReference>
<sequence>MGDSPNFVEKMPRISYGPQAKNRTKQLLTALLDYANDELDCDEIALERLQREIKTDWKDERQLIVQTKLRFLEALIKLTGNALTVPQIKEALNRLTDFLEILEDHRPVRRGSETWHFTLKFWHKRRDRTAILHQFNQEWEQRRPQKSKQVAGDQKLFKKLENSQDYCVQEDVNNEDCNSWLKYCRESLQTQQIERLTTNPLTVSDGVKFELQEVYIPLGLVKWRSQNKLQSDQSCEFNDAEDIETQDIINPELFLQQLLTSKDPQRLAIIGEPGSGKTTVLQRIANELLEHNFFPIWISLADLQGETLEQYLLKDWLKAATRKVIISPERQQEFAELFQQKRVWLLLDAIDEMGIESSVALSSVARQLRGWIADANIILTCRINLWEMGKNPLEDFVTYRNLSFCDHDSKSLNQIEQFIKKWFQHQPQLGAHLFTELEKPERQRIQDTVKNPLCLALLCRIWTVMQGSFPSTKTALYNQFVKTLYEWKQDRFPTTLAQRQRLNQVLGKLALNAFSQVEMKFRFSQSFIETVLDTDEINLFSFALQLGWLHPVGISATTGERIYGFYHSTFQEYFAAQAITNWKFFLDKVDSHYHIFANQWQEIILLWLGRLDLENSEKEEFIQALVNFDDDCGQFYQYQAYCLAASGLSEFSEFSQADQIIGQLIHWCYGEFNPTQQKWLTFPAPILERARIALFSTDRPRVIKQLEKHIQSLNHSRICWLIAYSLGKNFARGNKVAENTLIKLLETAPDEITKMEIACSLGQVSISHPLAIKTLTEILHSASQDSLRRKAAYRLGKIDPENTTAINTLVYLIQSPSTPQKIRSRVIKDLSQIEPEHSLFKTQFILNPGQTKSTHLQTQKPQKNPDKALIILKQKLATTPKIKSQRKYAISLLKLQPGYPKAISVLIKSLQIPEQTQRTYRTTIEALKLGLLEEQLPFIVTSLKEYAIAVNQGNRSPQALEIYKLLWYAAQQMSYADFYAAWHQV</sequence>
<dbReference type="PANTHER" id="PTHR46844">
    <property type="entry name" value="SLR5058 PROTEIN"/>
    <property type="match status" value="1"/>
</dbReference>
<dbReference type="EMBL" id="AUZM01000001">
    <property type="protein sequence ID" value="ERT09906.1"/>
    <property type="molecule type" value="Genomic_DNA"/>
</dbReference>
<dbReference type="SUPFAM" id="SSF48371">
    <property type="entry name" value="ARM repeat"/>
    <property type="match status" value="1"/>
</dbReference>
<dbReference type="InterPro" id="IPR016024">
    <property type="entry name" value="ARM-type_fold"/>
</dbReference>
<dbReference type="Gene3D" id="1.25.10.10">
    <property type="entry name" value="Leucine-rich Repeat Variant"/>
    <property type="match status" value="1"/>
</dbReference>
<dbReference type="PATRIC" id="fig|1348334.3.peg.96"/>
<dbReference type="Gene3D" id="3.40.50.300">
    <property type="entry name" value="P-loop containing nucleotide triphosphate hydrolases"/>
    <property type="match status" value="1"/>
</dbReference>
<dbReference type="InterPro" id="IPR027417">
    <property type="entry name" value="P-loop_NTPase"/>
</dbReference>
<dbReference type="SMART" id="SM00382">
    <property type="entry name" value="AAA"/>
    <property type="match status" value="1"/>
</dbReference>
<evidence type="ECO:0000313" key="4">
    <source>
        <dbReference type="EMBL" id="ERT09906.1"/>
    </source>
</evidence>
<protein>
    <submittedName>
        <fullName evidence="4">ATPase associated with various cellular activities family protein</fullName>
    </submittedName>
</protein>
<dbReference type="PANTHER" id="PTHR46844:SF1">
    <property type="entry name" value="SLR5058 PROTEIN"/>
    <property type="match status" value="1"/>
</dbReference>
<dbReference type="InterPro" id="IPR011989">
    <property type="entry name" value="ARM-like"/>
</dbReference>
<evidence type="ECO:0000256" key="1">
    <source>
        <dbReference type="ARBA" id="ARBA00022549"/>
    </source>
</evidence>
<dbReference type="Pfam" id="PF05729">
    <property type="entry name" value="NACHT"/>
    <property type="match status" value="1"/>
</dbReference>
<keyword evidence="1" id="KW-0042">Antenna complex</keyword>
<keyword evidence="5" id="KW-1185">Reference proteome</keyword>
<organism evidence="4 5">
    <name type="scientific">Lyngbya aestuarii BL J</name>
    <dbReference type="NCBI Taxonomy" id="1348334"/>
    <lineage>
        <taxon>Bacteria</taxon>
        <taxon>Bacillati</taxon>
        <taxon>Cyanobacteriota</taxon>
        <taxon>Cyanophyceae</taxon>
        <taxon>Oscillatoriophycideae</taxon>
        <taxon>Oscillatoriales</taxon>
        <taxon>Microcoleaceae</taxon>
        <taxon>Lyngbya</taxon>
    </lineage>
</organism>
<dbReference type="AlphaFoldDB" id="U7QU25"/>
<dbReference type="Proteomes" id="UP000017127">
    <property type="component" value="Unassembled WGS sequence"/>
</dbReference>
<keyword evidence="2" id="KW-0605">Phycobilisome</keyword>
<proteinExistence type="predicted"/>
<dbReference type="InterPro" id="IPR007111">
    <property type="entry name" value="NACHT_NTPase"/>
</dbReference>
<evidence type="ECO:0000313" key="5">
    <source>
        <dbReference type="Proteomes" id="UP000017127"/>
    </source>
</evidence>
<dbReference type="InterPro" id="IPR054570">
    <property type="entry name" value="NCC-H_dom"/>
</dbReference>
<dbReference type="RefSeq" id="WP_023063968.1">
    <property type="nucleotide sequence ID" value="NZ_AUZM01000001.1"/>
</dbReference>
<name>U7QU25_9CYAN</name>
<dbReference type="Pfam" id="PF22730">
    <property type="entry name" value="NCC-H"/>
    <property type="match status" value="1"/>
</dbReference>
<comment type="caution">
    <text evidence="4">The sequence shown here is derived from an EMBL/GenBank/DDBJ whole genome shotgun (WGS) entry which is preliminary data.</text>
</comment>
<evidence type="ECO:0000256" key="2">
    <source>
        <dbReference type="ARBA" id="ARBA00022738"/>
    </source>
</evidence>
<dbReference type="SUPFAM" id="SSF52540">
    <property type="entry name" value="P-loop containing nucleoside triphosphate hydrolases"/>
    <property type="match status" value="1"/>
</dbReference>
<dbReference type="GO" id="GO:0030089">
    <property type="term" value="C:phycobilisome"/>
    <property type="evidence" value="ECO:0007669"/>
    <property type="project" value="UniProtKB-KW"/>
</dbReference>
<dbReference type="Pfam" id="PF19959">
    <property type="entry name" value="EAD4"/>
    <property type="match status" value="1"/>
</dbReference>
<dbReference type="InterPro" id="IPR003593">
    <property type="entry name" value="AAA+_ATPase"/>
</dbReference>
<dbReference type="InterPro" id="IPR045434">
    <property type="entry name" value="EAD4"/>
</dbReference>
<feature type="domain" description="AAA+ ATPase" evidence="3">
    <location>
        <begin position="263"/>
        <end position="404"/>
    </location>
</feature>
<evidence type="ECO:0000259" key="3">
    <source>
        <dbReference type="SMART" id="SM00382"/>
    </source>
</evidence>
<accession>U7QU25</accession>
<gene>
    <name evidence="4" type="ORF">M595_0098</name>
</gene>